<dbReference type="EMBL" id="JADKNH010000012">
    <property type="protein sequence ID" value="MBF4695075.1"/>
    <property type="molecule type" value="Genomic_DNA"/>
</dbReference>
<dbReference type="PANTHER" id="PTHR43308">
    <property type="entry name" value="OUTER MEMBRANE PROTEIN ALPHA-RELATED"/>
    <property type="match status" value="1"/>
</dbReference>
<evidence type="ECO:0000256" key="1">
    <source>
        <dbReference type="ARBA" id="ARBA00022737"/>
    </source>
</evidence>
<feature type="chain" id="PRO_5046856390" evidence="2">
    <location>
        <begin position="27"/>
        <end position="398"/>
    </location>
</feature>
<feature type="signal peptide" evidence="2">
    <location>
        <begin position="1"/>
        <end position="26"/>
    </location>
</feature>
<dbReference type="InterPro" id="IPR051465">
    <property type="entry name" value="Cell_Envelope_Struct_Comp"/>
</dbReference>
<evidence type="ECO:0000259" key="3">
    <source>
        <dbReference type="PROSITE" id="PS51272"/>
    </source>
</evidence>
<evidence type="ECO:0000313" key="4">
    <source>
        <dbReference type="EMBL" id="MBF4695075.1"/>
    </source>
</evidence>
<proteinExistence type="predicted"/>
<evidence type="ECO:0000256" key="2">
    <source>
        <dbReference type="SAM" id="SignalP"/>
    </source>
</evidence>
<dbReference type="PROSITE" id="PS51272">
    <property type="entry name" value="SLH"/>
    <property type="match status" value="1"/>
</dbReference>
<dbReference type="InterPro" id="IPR001119">
    <property type="entry name" value="SLH_dom"/>
</dbReference>
<keyword evidence="2" id="KW-0732">Signal</keyword>
<accession>A0ABR9ZX80</accession>
<evidence type="ECO:0000313" key="5">
    <source>
        <dbReference type="Proteomes" id="UP000614200"/>
    </source>
</evidence>
<gene>
    <name evidence="4" type="ORF">ISU02_18395</name>
</gene>
<comment type="caution">
    <text evidence="4">The sequence shown here is derived from an EMBL/GenBank/DDBJ whole genome shotgun (WGS) entry which is preliminary data.</text>
</comment>
<protein>
    <submittedName>
        <fullName evidence="4">S-layer homology domain-containing protein</fullName>
    </submittedName>
</protein>
<dbReference type="Proteomes" id="UP000614200">
    <property type="component" value="Unassembled WGS sequence"/>
</dbReference>
<feature type="domain" description="SLH" evidence="3">
    <location>
        <begin position="39"/>
        <end position="102"/>
    </location>
</feature>
<organism evidence="4 5">
    <name type="scientific">Fusibacter ferrireducens</name>
    <dbReference type="NCBI Taxonomy" id="2785058"/>
    <lineage>
        <taxon>Bacteria</taxon>
        <taxon>Bacillati</taxon>
        <taxon>Bacillota</taxon>
        <taxon>Clostridia</taxon>
        <taxon>Eubacteriales</taxon>
        <taxon>Eubacteriales Family XII. Incertae Sedis</taxon>
        <taxon>Fusibacter</taxon>
    </lineage>
</organism>
<reference evidence="4 5" key="1">
    <citation type="submission" date="2020-11" db="EMBL/GenBank/DDBJ databases">
        <title>Fusibacter basophilias sp. nov.</title>
        <authorList>
            <person name="Qiu D."/>
        </authorList>
    </citation>
    <scope>NUCLEOTIDE SEQUENCE [LARGE SCALE GENOMIC DNA]</scope>
    <source>
        <strain evidence="4 5">Q10-2</strain>
    </source>
</reference>
<name>A0ABR9ZX80_9FIRM</name>
<dbReference type="PANTHER" id="PTHR43308:SF5">
    <property type="entry name" value="S-LAYER PROTEIN _ PEPTIDOGLYCAN ENDO-BETA-N-ACETYLGLUCOSAMINIDASE"/>
    <property type="match status" value="1"/>
</dbReference>
<keyword evidence="5" id="KW-1185">Reference proteome</keyword>
<sequence>MNKISKIIINTVLATALTLSAVPVYAEDTNVSNIQAQATVKSFPDVQDGQWFTEWVTNLANRGAISGFPDGTFGPNKSITRAEFIKIAISTAEGGSFYEGTHYDGHWASGMYDYAVEKGIVKKYEIAPTAESLNQPINRYEMARIMIRINENIQGESKTSITGVDQKIADYDSVPQTYKYYVEQAFMKGMLTGKTGGIYDGSSGGTRAEACVMVVKMVEQSKRSEVKIESEVTNPSGGSSVVAPSASEIKVNSQGQMVVDQARFFIESTMKSVKMYEQGGKYYVSVTYAELPSSDYRWKPGLYVYDTSGTYLYYADAKEMMGDTGTQVYELTGITQAQMDAGASVRFTLENRTKDNPHGSILMSLDSSMGGKIYQNYADTNSAEWTNFNTSSIFGGLQ</sequence>
<keyword evidence="1" id="KW-0677">Repeat</keyword>
<dbReference type="Pfam" id="PF00395">
    <property type="entry name" value="SLH"/>
    <property type="match status" value="1"/>
</dbReference>